<reference evidence="6 7" key="1">
    <citation type="submission" date="2019-11" db="EMBL/GenBank/DDBJ databases">
        <title>Genome sequence of Moorella glycerini DSM11254.</title>
        <authorList>
            <person name="Poehlein A."/>
            <person name="Boeer T."/>
            <person name="Daniel R."/>
        </authorList>
    </citation>
    <scope>NUCLEOTIDE SEQUENCE [LARGE SCALE GENOMIC DNA]</scope>
    <source>
        <strain evidence="6 7">DSM 11254</strain>
    </source>
</reference>
<dbReference type="InterPro" id="IPR036582">
    <property type="entry name" value="Mao_N_sf"/>
</dbReference>
<dbReference type="Pfam" id="PF01520">
    <property type="entry name" value="Amidase_3"/>
    <property type="match status" value="1"/>
</dbReference>
<dbReference type="GO" id="GO:0030288">
    <property type="term" value="C:outer membrane-bounded periplasmic space"/>
    <property type="evidence" value="ECO:0007669"/>
    <property type="project" value="TreeGrafter"/>
</dbReference>
<sequence length="639" mass="68012">MDRRISTGRTGFLLLLLVLMYILTLGIKALPAVASPGVTLILNGTRVDPAVPPYIDSNGRTMVPLRFVMEFMGARVDWVEDEQGIVIRRGATTLKMWIGSRRAYVNGQAFLLDTTPVLKGNTTMVPVRFISQAFGGQVEWDATSQTVRITLGTVSSAKQVRLTGSYVNIRSGPGLDYNIIDVLPLGTVLKLIEEITGWYRVQLNGGRQGWVAAAYAEPVYDNNDNNPQQGNNPPPAGNNPSGGTQPRGENPSSGDGQPPAGQPLGLAVIGSRPVAILAGPSPVEKQVDTAAAGSKLPIWQKKGDWWQVEMANGQRGWLASALAAFAPYEPPGGEPGGQQPGLRITGMTVAPAGDALQVTIKASGIFTYKTSRWENRLIVDVPGAVLAVPKGQETVEVNRSPLARVRLGQFTGDTVRIVFDLTGAARLRVKSADKSGTIFLIEKPSLNGSKIVIDPGHGTDTNGADPGAIGPTGVKEKDVNLAMAQKLAALLRSAGASVYLTRNGETCPYTLAGRAYYANDLGADLFISIHSNASYSPDASGTSTYFYAPPDTALGQQREERRRLAATIQAALVTATGRKDLGVLEANFSVLRNTDMPSVLVEAAFISNPTEEQLLNSPAFQARVAEGIFKGISAYFDGN</sequence>
<keyword evidence="4" id="KW-0472">Membrane</keyword>
<dbReference type="GO" id="GO:0071555">
    <property type="term" value="P:cell wall organization"/>
    <property type="evidence" value="ECO:0007669"/>
    <property type="project" value="UniProtKB-KW"/>
</dbReference>
<feature type="transmembrane region" description="Helical" evidence="4">
    <location>
        <begin position="12"/>
        <end position="34"/>
    </location>
</feature>
<dbReference type="Gene3D" id="3.30.457.10">
    <property type="entry name" value="Copper amine oxidase-like, N-terminal domain"/>
    <property type="match status" value="1"/>
</dbReference>
<dbReference type="Pfam" id="PF11741">
    <property type="entry name" value="AMIN"/>
    <property type="match status" value="1"/>
</dbReference>
<evidence type="ECO:0000256" key="1">
    <source>
        <dbReference type="ARBA" id="ARBA00022801"/>
    </source>
</evidence>
<evidence type="ECO:0000256" key="2">
    <source>
        <dbReference type="ARBA" id="ARBA00023316"/>
    </source>
</evidence>
<accession>A0A6I5ZQZ4</accession>
<protein>
    <submittedName>
        <fullName evidence="6">N-acetylmuramoyl-L-alanine amidase</fullName>
    </submittedName>
</protein>
<dbReference type="GO" id="GO:0009253">
    <property type="term" value="P:peptidoglycan catabolic process"/>
    <property type="evidence" value="ECO:0007669"/>
    <property type="project" value="InterPro"/>
</dbReference>
<dbReference type="RefSeq" id="WP_156276325.1">
    <property type="nucleotide sequence ID" value="NZ_CP046244.1"/>
</dbReference>
<evidence type="ECO:0000256" key="3">
    <source>
        <dbReference type="SAM" id="MobiDB-lite"/>
    </source>
</evidence>
<evidence type="ECO:0000313" key="7">
    <source>
        <dbReference type="Proteomes" id="UP000425916"/>
    </source>
</evidence>
<dbReference type="SUPFAM" id="SSF53187">
    <property type="entry name" value="Zn-dependent exopeptidases"/>
    <property type="match status" value="1"/>
</dbReference>
<dbReference type="SMART" id="SM00287">
    <property type="entry name" value="SH3b"/>
    <property type="match status" value="2"/>
</dbReference>
<dbReference type="SMART" id="SM00646">
    <property type="entry name" value="Ami_3"/>
    <property type="match status" value="1"/>
</dbReference>
<evidence type="ECO:0000313" key="6">
    <source>
        <dbReference type="EMBL" id="QGP92402.1"/>
    </source>
</evidence>
<keyword evidence="4" id="KW-0812">Transmembrane</keyword>
<evidence type="ECO:0000256" key="4">
    <source>
        <dbReference type="SAM" id="Phobius"/>
    </source>
</evidence>
<keyword evidence="4" id="KW-1133">Transmembrane helix</keyword>
<keyword evidence="7" id="KW-1185">Reference proteome</keyword>
<proteinExistence type="predicted"/>
<dbReference type="Gene3D" id="2.30.30.40">
    <property type="entry name" value="SH3 Domains"/>
    <property type="match status" value="2"/>
</dbReference>
<dbReference type="SUPFAM" id="SSF55383">
    <property type="entry name" value="Copper amine oxidase, domain N"/>
    <property type="match status" value="1"/>
</dbReference>
<evidence type="ECO:0000259" key="5">
    <source>
        <dbReference type="PROSITE" id="PS51781"/>
    </source>
</evidence>
<organism evidence="6 7">
    <name type="scientific">Neomoorella glycerini</name>
    <dbReference type="NCBI Taxonomy" id="55779"/>
    <lineage>
        <taxon>Bacteria</taxon>
        <taxon>Bacillati</taxon>
        <taxon>Bacillota</taxon>
        <taxon>Clostridia</taxon>
        <taxon>Neomoorellales</taxon>
        <taxon>Neomoorellaceae</taxon>
        <taxon>Neomoorella</taxon>
    </lineage>
</organism>
<dbReference type="Gene3D" id="2.60.40.3500">
    <property type="match status" value="1"/>
</dbReference>
<gene>
    <name evidence="6" type="ORF">MGLY_17770</name>
</gene>
<dbReference type="Gene3D" id="3.40.630.40">
    <property type="entry name" value="Zn-dependent exopeptidases"/>
    <property type="match status" value="1"/>
</dbReference>
<dbReference type="Pfam" id="PF07833">
    <property type="entry name" value="Cu_amine_oxidN1"/>
    <property type="match status" value="1"/>
</dbReference>
<dbReference type="PANTHER" id="PTHR30404">
    <property type="entry name" value="N-ACETYLMURAMOYL-L-ALANINE AMIDASE"/>
    <property type="match status" value="1"/>
</dbReference>
<dbReference type="InterPro" id="IPR050695">
    <property type="entry name" value="N-acetylmuramoyl_amidase_3"/>
</dbReference>
<dbReference type="PROSITE" id="PS51781">
    <property type="entry name" value="SH3B"/>
    <property type="match status" value="1"/>
</dbReference>
<feature type="compositionally biased region" description="Low complexity" evidence="3">
    <location>
        <begin position="221"/>
        <end position="231"/>
    </location>
</feature>
<feature type="region of interest" description="Disordered" evidence="3">
    <location>
        <begin position="220"/>
        <end position="265"/>
    </location>
</feature>
<name>A0A6I5ZQZ4_9FIRM</name>
<keyword evidence="1" id="KW-0378">Hydrolase</keyword>
<dbReference type="EMBL" id="CP046244">
    <property type="protein sequence ID" value="QGP92402.1"/>
    <property type="molecule type" value="Genomic_DNA"/>
</dbReference>
<dbReference type="CDD" id="cd02696">
    <property type="entry name" value="MurNAc-LAA"/>
    <property type="match status" value="1"/>
</dbReference>
<dbReference type="InterPro" id="IPR012854">
    <property type="entry name" value="Cu_amine_oxidase-like_N"/>
</dbReference>
<dbReference type="OrthoDB" id="9813450at2"/>
<dbReference type="Proteomes" id="UP000425916">
    <property type="component" value="Chromosome"/>
</dbReference>
<dbReference type="CDD" id="cd00174">
    <property type="entry name" value="SH3"/>
    <property type="match status" value="1"/>
</dbReference>
<feature type="domain" description="SH3b" evidence="5">
    <location>
        <begin position="157"/>
        <end position="220"/>
    </location>
</feature>
<dbReference type="Pfam" id="PF08239">
    <property type="entry name" value="SH3_3"/>
    <property type="match status" value="1"/>
</dbReference>
<dbReference type="InterPro" id="IPR021731">
    <property type="entry name" value="AMIN_dom"/>
</dbReference>
<dbReference type="InterPro" id="IPR002508">
    <property type="entry name" value="MurNAc-LAA_cat"/>
</dbReference>
<dbReference type="InterPro" id="IPR003646">
    <property type="entry name" value="SH3-like_bac-type"/>
</dbReference>
<dbReference type="GO" id="GO:0008745">
    <property type="term" value="F:N-acetylmuramoyl-L-alanine amidase activity"/>
    <property type="evidence" value="ECO:0007669"/>
    <property type="project" value="InterPro"/>
</dbReference>
<keyword evidence="2" id="KW-0961">Cell wall biogenesis/degradation</keyword>
<dbReference type="PANTHER" id="PTHR30404:SF0">
    <property type="entry name" value="N-ACETYLMURAMOYL-L-ALANINE AMIDASE AMIC"/>
    <property type="match status" value="1"/>
</dbReference>
<dbReference type="AlphaFoldDB" id="A0A6I5ZQZ4"/>